<protein>
    <submittedName>
        <fullName evidence="1">Uncharacterized protein</fullName>
    </submittedName>
</protein>
<evidence type="ECO:0000313" key="1">
    <source>
        <dbReference type="EMBL" id="NUB91039.1"/>
    </source>
</evidence>
<sequence>MREISEIRFKTVGEAENRRLIERYVVDAIDRLPELPCCEYAAFMPVTHEAVDGSNVWLTVAGDSDALVEHESEAWDALVEADLVSEWDVTEVTEDWYETAGEQGGELLLQCHDVANQLTSAAFETFDTRPAPIDTYPNEDSNQPIGWWMVLEIAAGHQEYSFGERAELFLSGLEHTYEDIAELGSSEKAAQHIDEGIRALEALRDDLTGETDDG</sequence>
<keyword evidence="4" id="KW-1185">Reference proteome</keyword>
<dbReference type="RefSeq" id="WP_174681007.1">
    <property type="nucleotide sequence ID" value="NZ_JABUQZ010000001.1"/>
</dbReference>
<accession>A0A8J8GJB2</accession>
<dbReference type="EMBL" id="JABUQZ010000001">
    <property type="protein sequence ID" value="NUC73148.1"/>
    <property type="molecule type" value="Genomic_DNA"/>
</dbReference>
<evidence type="ECO:0000313" key="3">
    <source>
        <dbReference type="Proteomes" id="UP000728647"/>
    </source>
</evidence>
<gene>
    <name evidence="1" type="ORF">HT576_08395</name>
    <name evidence="2" type="ORF">HTZ84_12630</name>
</gene>
<reference evidence="1 4" key="1">
    <citation type="submission" date="2020-06" db="EMBL/GenBank/DDBJ databases">
        <title>Haloterrigena sp. nov., an extremely halophilic archaeon isolated from a saline sediment.</title>
        <authorList>
            <person name="Liu B.-B."/>
        </authorList>
    </citation>
    <scope>NUCLEOTIDE SEQUENCE</scope>
    <source>
        <strain evidence="1">SYSU A121-1</strain>
        <strain evidence="2 4">SYSU A558-1</strain>
    </source>
</reference>
<dbReference type="AlphaFoldDB" id="A0A8J8GJB2"/>
<dbReference type="Proteomes" id="UP001016761">
    <property type="component" value="Unassembled WGS sequence"/>
</dbReference>
<evidence type="ECO:0000313" key="4">
    <source>
        <dbReference type="Proteomes" id="UP001016761"/>
    </source>
</evidence>
<dbReference type="Proteomes" id="UP000728647">
    <property type="component" value="Unassembled WGS sequence"/>
</dbReference>
<proteinExistence type="predicted"/>
<comment type="caution">
    <text evidence="1">The sequence shown here is derived from an EMBL/GenBank/DDBJ whole genome shotgun (WGS) entry which is preliminary data.</text>
</comment>
<name>A0A8J8GJB2_9EURY</name>
<organism evidence="1 3">
    <name type="scientific">Haloterrigena gelatinilytica</name>
    <dbReference type="NCBI Taxonomy" id="2741724"/>
    <lineage>
        <taxon>Archaea</taxon>
        <taxon>Methanobacteriati</taxon>
        <taxon>Methanobacteriota</taxon>
        <taxon>Stenosarchaea group</taxon>
        <taxon>Halobacteria</taxon>
        <taxon>Halobacteriales</taxon>
        <taxon>Natrialbaceae</taxon>
        <taxon>Haloterrigena</taxon>
    </lineage>
</organism>
<dbReference type="OrthoDB" id="190478at2157"/>
<evidence type="ECO:0000313" key="2">
    <source>
        <dbReference type="EMBL" id="NUC73148.1"/>
    </source>
</evidence>
<dbReference type="EMBL" id="JABURA010000001">
    <property type="protein sequence ID" value="NUB91039.1"/>
    <property type="molecule type" value="Genomic_DNA"/>
</dbReference>